<dbReference type="GO" id="GO:0047617">
    <property type="term" value="F:fatty acyl-CoA hydrolase activity"/>
    <property type="evidence" value="ECO:0007669"/>
    <property type="project" value="InterPro"/>
</dbReference>
<comment type="similarity">
    <text evidence="1">Belongs to the thioesterase PaaI family.</text>
</comment>
<proteinExistence type="inferred from homology"/>
<dbReference type="InterPro" id="IPR006683">
    <property type="entry name" value="Thioestr_dom"/>
</dbReference>
<keyword evidence="2" id="KW-0378">Hydrolase</keyword>
<evidence type="ECO:0000313" key="5">
    <source>
        <dbReference type="Proteomes" id="UP000216020"/>
    </source>
</evidence>
<dbReference type="NCBIfam" id="TIGR00369">
    <property type="entry name" value="unchar_dom_1"/>
    <property type="match status" value="1"/>
</dbReference>
<dbReference type="Pfam" id="PF03061">
    <property type="entry name" value="4HBT"/>
    <property type="match status" value="1"/>
</dbReference>
<sequence length="127" mass="13587">MTNLNRLGTIYRRESDDTFGVRVTQDHGNNVGIAHGGFLATIADCVLGHVIVRRSGLAVVTVQLSVEYLNAVREGDWLEARVQIDKPGKRLIHAACLLEVAGRLVLKANGVFAVIGQAAPPAPSFDG</sequence>
<dbReference type="OrthoDB" id="7060041at2"/>
<dbReference type="InterPro" id="IPR039298">
    <property type="entry name" value="ACOT13"/>
</dbReference>
<dbReference type="AlphaFoldDB" id="A0A261S5R4"/>
<dbReference type="EMBL" id="NEVM01000005">
    <property type="protein sequence ID" value="OZI32327.1"/>
    <property type="molecule type" value="Genomic_DNA"/>
</dbReference>
<dbReference type="PANTHER" id="PTHR21660:SF1">
    <property type="entry name" value="ACYL-COENZYME A THIOESTERASE 13"/>
    <property type="match status" value="1"/>
</dbReference>
<gene>
    <name evidence="4" type="ORF">CAL29_17940</name>
</gene>
<evidence type="ECO:0000256" key="1">
    <source>
        <dbReference type="ARBA" id="ARBA00008324"/>
    </source>
</evidence>
<keyword evidence="5" id="KW-1185">Reference proteome</keyword>
<name>A0A261S5R4_9BORD</name>
<dbReference type="PANTHER" id="PTHR21660">
    <property type="entry name" value="THIOESTERASE SUPERFAMILY MEMBER-RELATED"/>
    <property type="match status" value="1"/>
</dbReference>
<accession>A0A261S5R4</accession>
<organism evidence="4 5">
    <name type="scientific">Bordetella genomosp. 10</name>
    <dbReference type="NCBI Taxonomy" id="1416804"/>
    <lineage>
        <taxon>Bacteria</taxon>
        <taxon>Pseudomonadati</taxon>
        <taxon>Pseudomonadota</taxon>
        <taxon>Betaproteobacteria</taxon>
        <taxon>Burkholderiales</taxon>
        <taxon>Alcaligenaceae</taxon>
        <taxon>Bordetella</taxon>
    </lineage>
</organism>
<dbReference type="InterPro" id="IPR029069">
    <property type="entry name" value="HotDog_dom_sf"/>
</dbReference>
<dbReference type="InterPro" id="IPR003736">
    <property type="entry name" value="PAAI_dom"/>
</dbReference>
<dbReference type="CDD" id="cd03443">
    <property type="entry name" value="PaaI_thioesterase"/>
    <property type="match status" value="1"/>
</dbReference>
<evidence type="ECO:0000256" key="2">
    <source>
        <dbReference type="ARBA" id="ARBA00022801"/>
    </source>
</evidence>
<evidence type="ECO:0000313" key="4">
    <source>
        <dbReference type="EMBL" id="OZI32327.1"/>
    </source>
</evidence>
<feature type="domain" description="Thioesterase" evidence="3">
    <location>
        <begin position="32"/>
        <end position="98"/>
    </location>
</feature>
<dbReference type="Proteomes" id="UP000216020">
    <property type="component" value="Unassembled WGS sequence"/>
</dbReference>
<protein>
    <submittedName>
        <fullName evidence="4">Thioesterase</fullName>
    </submittedName>
</protein>
<comment type="caution">
    <text evidence="4">The sequence shown here is derived from an EMBL/GenBank/DDBJ whole genome shotgun (WGS) entry which is preliminary data.</text>
</comment>
<evidence type="ECO:0000259" key="3">
    <source>
        <dbReference type="Pfam" id="PF03061"/>
    </source>
</evidence>
<reference evidence="5" key="1">
    <citation type="submission" date="2017-05" db="EMBL/GenBank/DDBJ databases">
        <title>Complete and WGS of Bordetella genogroups.</title>
        <authorList>
            <person name="Spilker T."/>
            <person name="Lipuma J."/>
        </authorList>
    </citation>
    <scope>NUCLEOTIDE SEQUENCE [LARGE SCALE GENOMIC DNA]</scope>
    <source>
        <strain evidence="5">AU16122</strain>
    </source>
</reference>
<dbReference type="Gene3D" id="3.10.129.10">
    <property type="entry name" value="Hotdog Thioesterase"/>
    <property type="match status" value="1"/>
</dbReference>
<dbReference type="SUPFAM" id="SSF54637">
    <property type="entry name" value="Thioesterase/thiol ester dehydrase-isomerase"/>
    <property type="match status" value="1"/>
</dbReference>